<accession>A0A9P0A8I5</accession>
<proteinExistence type="inferred from homology"/>
<evidence type="ECO:0000259" key="10">
    <source>
        <dbReference type="Pfam" id="PF01545"/>
    </source>
</evidence>
<comment type="subcellular location">
    <subcellularLocation>
        <location evidence="1">Membrane</location>
        <topology evidence="1">Multi-pass membrane protein</topology>
    </subcellularLocation>
</comment>
<evidence type="ECO:0000256" key="8">
    <source>
        <dbReference type="SAM" id="MobiDB-lite"/>
    </source>
</evidence>
<dbReference type="InterPro" id="IPR058533">
    <property type="entry name" value="Cation_efflux_TM"/>
</dbReference>
<dbReference type="PANTHER" id="PTHR45820">
    <property type="entry name" value="FI23527P1"/>
    <property type="match status" value="1"/>
</dbReference>
<evidence type="ECO:0000256" key="3">
    <source>
        <dbReference type="ARBA" id="ARBA00022448"/>
    </source>
</evidence>
<feature type="transmembrane region" description="Helical" evidence="9">
    <location>
        <begin position="121"/>
        <end position="141"/>
    </location>
</feature>
<dbReference type="InterPro" id="IPR027470">
    <property type="entry name" value="Cation_efflux_CTD"/>
</dbReference>
<comment type="similarity">
    <text evidence="2">Belongs to the cation diffusion facilitator (CDF) transporter (TC 2.A.4) family. SLC30A subfamily.</text>
</comment>
<feature type="transmembrane region" description="Helical" evidence="9">
    <location>
        <begin position="240"/>
        <end position="259"/>
    </location>
</feature>
<evidence type="ECO:0000256" key="9">
    <source>
        <dbReference type="SAM" id="Phobius"/>
    </source>
</evidence>
<feature type="region of interest" description="Disordered" evidence="8">
    <location>
        <begin position="552"/>
        <end position="600"/>
    </location>
</feature>
<dbReference type="NCBIfam" id="TIGR01297">
    <property type="entry name" value="CDF"/>
    <property type="match status" value="1"/>
</dbReference>
<reference evidence="12" key="1">
    <citation type="submission" date="2021-12" db="EMBL/GenBank/DDBJ databases">
        <authorList>
            <person name="King R."/>
        </authorList>
    </citation>
    <scope>NUCLEOTIDE SEQUENCE</scope>
</reference>
<evidence type="ECO:0000256" key="2">
    <source>
        <dbReference type="ARBA" id="ARBA00008873"/>
    </source>
</evidence>
<dbReference type="Gene3D" id="1.20.1510.10">
    <property type="entry name" value="Cation efflux protein transmembrane domain"/>
    <property type="match status" value="2"/>
</dbReference>
<dbReference type="AlphaFoldDB" id="A0A9P0A8I5"/>
<dbReference type="PANTHER" id="PTHR45820:SF9">
    <property type="entry name" value="FI23527P1"/>
    <property type="match status" value="1"/>
</dbReference>
<evidence type="ECO:0000313" key="12">
    <source>
        <dbReference type="EMBL" id="CAH0386978.1"/>
    </source>
</evidence>
<evidence type="ECO:0000313" key="13">
    <source>
        <dbReference type="Proteomes" id="UP001152759"/>
    </source>
</evidence>
<dbReference type="InterPro" id="IPR036837">
    <property type="entry name" value="Cation_efflux_CTD_sf"/>
</dbReference>
<feature type="transmembrane region" description="Helical" evidence="9">
    <location>
        <begin position="45"/>
        <end position="65"/>
    </location>
</feature>
<evidence type="ECO:0000256" key="6">
    <source>
        <dbReference type="ARBA" id="ARBA00022989"/>
    </source>
</evidence>
<sequence>MVMKKWFRSLQPVQLYVILTITLFFFLVQLVVSHLTHALTLLVDAYHVLCNLIALFGCIITLKYGTEDPSHEDSKSQKSDLISNKSMTALPTSCSRDGHSSSCVHPVSERRLKNTFGWARIEVLVMLIVSVFLASLCFSLIVESVQTLIHIGHHDEMHHPIQVLSVGAAGLLLNGICYLLIGGYTFHQGSYLHVTASGDIVLQKKAKKSGAEGKQPSSRRKFVSAGPIMAPPKRQGPWEVCRDIIGCVFVMICAVTVYFSDPKTAKYIDPIFSIISAVLLLILSYPYMKESCLILLQTIPDHINIDSLCTQLHKAFPDILNVHDLHVWQLTANKTFSTAHMIFDSPVVYSRIKKELMEFFHEQGVTQVTIQPEFFKDINSIDLISGFGAGQCLVQCNDEECYKRACCLMDDELQQVVSKSPKVSPRNSSINGSVKPVSETGKKCCGQTCHGSSVVPTVSDGNKKTSPCLKINSDQNADQTAVVSLTKTDINAVNVNSQEQSVLGQDKTSVEGESPVTNAEKSCCQKSVSCLNDVSAENICSVEINQIDPDEISSERQSTGSDCCQDESDSAQLCSSHNVSIVKEKSTKSDKRPKNDEQVT</sequence>
<keyword evidence="5" id="KW-0862">Zinc</keyword>
<evidence type="ECO:0000256" key="5">
    <source>
        <dbReference type="ARBA" id="ARBA00022833"/>
    </source>
</evidence>
<dbReference type="GO" id="GO:0006882">
    <property type="term" value="P:intracellular zinc ion homeostasis"/>
    <property type="evidence" value="ECO:0007669"/>
    <property type="project" value="TreeGrafter"/>
</dbReference>
<feature type="compositionally biased region" description="Polar residues" evidence="8">
    <location>
        <begin position="570"/>
        <end position="579"/>
    </location>
</feature>
<dbReference type="SUPFAM" id="SSF161111">
    <property type="entry name" value="Cation efflux protein transmembrane domain-like"/>
    <property type="match status" value="2"/>
</dbReference>
<dbReference type="InterPro" id="IPR027469">
    <property type="entry name" value="Cation_efflux_TMD_sf"/>
</dbReference>
<dbReference type="Proteomes" id="UP001152759">
    <property type="component" value="Chromosome 3"/>
</dbReference>
<evidence type="ECO:0000256" key="1">
    <source>
        <dbReference type="ARBA" id="ARBA00004141"/>
    </source>
</evidence>
<feature type="transmembrane region" description="Helical" evidence="9">
    <location>
        <begin position="161"/>
        <end position="181"/>
    </location>
</feature>
<keyword evidence="13" id="KW-1185">Reference proteome</keyword>
<feature type="domain" description="Cation efflux protein transmembrane" evidence="10">
    <location>
        <begin position="16"/>
        <end position="71"/>
    </location>
</feature>
<organism evidence="12 13">
    <name type="scientific">Bemisia tabaci</name>
    <name type="common">Sweetpotato whitefly</name>
    <name type="synonym">Aleurodes tabaci</name>
    <dbReference type="NCBI Taxonomy" id="7038"/>
    <lineage>
        <taxon>Eukaryota</taxon>
        <taxon>Metazoa</taxon>
        <taxon>Ecdysozoa</taxon>
        <taxon>Arthropoda</taxon>
        <taxon>Hexapoda</taxon>
        <taxon>Insecta</taxon>
        <taxon>Pterygota</taxon>
        <taxon>Neoptera</taxon>
        <taxon>Paraneoptera</taxon>
        <taxon>Hemiptera</taxon>
        <taxon>Sternorrhyncha</taxon>
        <taxon>Aleyrodoidea</taxon>
        <taxon>Aleyrodidae</taxon>
        <taxon>Aleyrodinae</taxon>
        <taxon>Bemisia</taxon>
    </lineage>
</organism>
<evidence type="ECO:0000256" key="7">
    <source>
        <dbReference type="ARBA" id="ARBA00023136"/>
    </source>
</evidence>
<dbReference type="EMBL" id="OU963864">
    <property type="protein sequence ID" value="CAH0386978.1"/>
    <property type="molecule type" value="Genomic_DNA"/>
</dbReference>
<dbReference type="Pfam" id="PF16916">
    <property type="entry name" value="ZT_dimer"/>
    <property type="match status" value="1"/>
</dbReference>
<dbReference type="Pfam" id="PF01545">
    <property type="entry name" value="Cation_efflux"/>
    <property type="match status" value="2"/>
</dbReference>
<feature type="compositionally biased region" description="Basic and acidic residues" evidence="8">
    <location>
        <begin position="582"/>
        <end position="600"/>
    </location>
</feature>
<keyword evidence="4 9" id="KW-0812">Transmembrane</keyword>
<feature type="domain" description="Cation efflux protein transmembrane" evidence="10">
    <location>
        <begin position="113"/>
        <end position="296"/>
    </location>
</feature>
<evidence type="ECO:0000256" key="4">
    <source>
        <dbReference type="ARBA" id="ARBA00022692"/>
    </source>
</evidence>
<feature type="domain" description="Cation efflux protein cytoplasmic" evidence="11">
    <location>
        <begin position="301"/>
        <end position="371"/>
    </location>
</feature>
<feature type="transmembrane region" description="Helical" evidence="9">
    <location>
        <begin position="271"/>
        <end position="288"/>
    </location>
</feature>
<evidence type="ECO:0000259" key="11">
    <source>
        <dbReference type="Pfam" id="PF16916"/>
    </source>
</evidence>
<feature type="transmembrane region" description="Helical" evidence="9">
    <location>
        <begin position="12"/>
        <end position="33"/>
    </location>
</feature>
<name>A0A9P0A8I5_BEMTA</name>
<keyword evidence="6 9" id="KW-1133">Transmembrane helix</keyword>
<protein>
    <recommendedName>
        <fullName evidence="14">Zinc transporter 1</fullName>
    </recommendedName>
</protein>
<dbReference type="InterPro" id="IPR002524">
    <property type="entry name" value="Cation_efflux"/>
</dbReference>
<keyword evidence="3" id="KW-0813">Transport</keyword>
<dbReference type="GO" id="GO:0005385">
    <property type="term" value="F:zinc ion transmembrane transporter activity"/>
    <property type="evidence" value="ECO:0007669"/>
    <property type="project" value="TreeGrafter"/>
</dbReference>
<dbReference type="GO" id="GO:0010312">
    <property type="term" value="P:detoxification of zinc ion"/>
    <property type="evidence" value="ECO:0007669"/>
    <property type="project" value="TreeGrafter"/>
</dbReference>
<keyword evidence="7 9" id="KW-0472">Membrane</keyword>
<evidence type="ECO:0008006" key="14">
    <source>
        <dbReference type="Google" id="ProtNLM"/>
    </source>
</evidence>
<gene>
    <name evidence="12" type="ORF">BEMITA_LOCUS6040</name>
</gene>
<dbReference type="GO" id="GO:0016020">
    <property type="term" value="C:membrane"/>
    <property type="evidence" value="ECO:0007669"/>
    <property type="project" value="UniProtKB-SubCell"/>
</dbReference>
<dbReference type="SUPFAM" id="SSF160240">
    <property type="entry name" value="Cation efflux protein cytoplasmic domain-like"/>
    <property type="match status" value="1"/>
</dbReference>